<dbReference type="InterPro" id="IPR052394">
    <property type="entry name" value="LRR-containing"/>
</dbReference>
<feature type="compositionally biased region" description="Polar residues" evidence="1">
    <location>
        <begin position="80"/>
        <end position="98"/>
    </location>
</feature>
<organism evidence="2 3">
    <name type="scientific">Desmophyllum pertusum</name>
    <dbReference type="NCBI Taxonomy" id="174260"/>
    <lineage>
        <taxon>Eukaryota</taxon>
        <taxon>Metazoa</taxon>
        <taxon>Cnidaria</taxon>
        <taxon>Anthozoa</taxon>
        <taxon>Hexacorallia</taxon>
        <taxon>Scleractinia</taxon>
        <taxon>Caryophylliina</taxon>
        <taxon>Caryophylliidae</taxon>
        <taxon>Desmophyllum</taxon>
    </lineage>
</organism>
<dbReference type="InterPro" id="IPR001611">
    <property type="entry name" value="Leu-rich_rpt"/>
</dbReference>
<dbReference type="Pfam" id="PF13516">
    <property type="entry name" value="LRR_6"/>
    <property type="match status" value="2"/>
</dbReference>
<feature type="compositionally biased region" description="Low complexity" evidence="1">
    <location>
        <begin position="139"/>
        <end position="156"/>
    </location>
</feature>
<evidence type="ECO:0000256" key="1">
    <source>
        <dbReference type="SAM" id="MobiDB-lite"/>
    </source>
</evidence>
<reference evidence="2" key="1">
    <citation type="submission" date="2023-01" db="EMBL/GenBank/DDBJ databases">
        <title>Genome assembly of the deep-sea coral Lophelia pertusa.</title>
        <authorList>
            <person name="Herrera S."/>
            <person name="Cordes E."/>
        </authorList>
    </citation>
    <scope>NUCLEOTIDE SEQUENCE</scope>
    <source>
        <strain evidence="2">USNM1676648</strain>
        <tissue evidence="2">Polyp</tissue>
    </source>
</reference>
<proteinExistence type="predicted"/>
<comment type="caution">
    <text evidence="2">The sequence shown here is derived from an EMBL/GenBank/DDBJ whole genome shotgun (WGS) entry which is preliminary data.</text>
</comment>
<dbReference type="OrthoDB" id="120976at2759"/>
<dbReference type="PANTHER" id="PTHR24114">
    <property type="entry name" value="LEUCINE RICH REPEAT FAMILY PROTEIN"/>
    <property type="match status" value="1"/>
</dbReference>
<dbReference type="EMBL" id="MU826830">
    <property type="protein sequence ID" value="KAJ7373752.1"/>
    <property type="molecule type" value="Genomic_DNA"/>
</dbReference>
<feature type="compositionally biased region" description="Low complexity" evidence="1">
    <location>
        <begin position="112"/>
        <end position="124"/>
    </location>
</feature>
<dbReference type="InterPro" id="IPR032675">
    <property type="entry name" value="LRR_dom_sf"/>
</dbReference>
<dbReference type="Proteomes" id="UP001163046">
    <property type="component" value="Unassembled WGS sequence"/>
</dbReference>
<feature type="compositionally biased region" description="Polar residues" evidence="1">
    <location>
        <begin position="56"/>
        <end position="69"/>
    </location>
</feature>
<gene>
    <name evidence="2" type="ORF">OS493_011361</name>
</gene>
<dbReference type="SUPFAM" id="SSF52047">
    <property type="entry name" value="RNI-like"/>
    <property type="match status" value="1"/>
</dbReference>
<evidence type="ECO:0000313" key="2">
    <source>
        <dbReference type="EMBL" id="KAJ7373752.1"/>
    </source>
</evidence>
<feature type="compositionally biased region" description="Polar residues" evidence="1">
    <location>
        <begin position="168"/>
        <end position="177"/>
    </location>
</feature>
<feature type="compositionally biased region" description="Polar residues" evidence="1">
    <location>
        <begin position="1"/>
        <end position="12"/>
    </location>
</feature>
<sequence>MKSSKSAKSQGLNAHGDKIISRTQSPVERPAILPQKQVVKKPYRRAVTPLPPKANSGVSHPSRPQTSLGLYNDKEGTFDVVSNVSRPNSAFGNNNERSPNVYKISRSKSPGSKAKSANKSVKSAQKSKKAPSKARVVWEDNAAENNNSDASTNSTSVQPRINDPAISDPSTPQTWMKSSPVDRGRTLPRRRTGFNAGALVPGSVSTMVSLPESDEDQTFSTLTSPSFQDILDCDTSSEYETDLEEDFPVQRKVFDPSGRNLYHKLCKEEDLVPVSFLSDRFKSKEVIMKHHGLGSQGTFPIARALIKNTFTETLDLTDNYIEAAGGVALARMLLDNCFITEINLSENFLRSEGGVAFASMLLKNQSLLKLVLRSNHFDRQRRQSVF</sequence>
<evidence type="ECO:0000313" key="3">
    <source>
        <dbReference type="Proteomes" id="UP001163046"/>
    </source>
</evidence>
<feature type="region of interest" description="Disordered" evidence="1">
    <location>
        <begin position="1"/>
        <end position="198"/>
    </location>
</feature>
<dbReference type="Gene3D" id="3.80.10.10">
    <property type="entry name" value="Ribonuclease Inhibitor"/>
    <property type="match status" value="1"/>
</dbReference>
<accession>A0A9X0CRW0</accession>
<dbReference type="SMART" id="SM00368">
    <property type="entry name" value="LRR_RI"/>
    <property type="match status" value="2"/>
</dbReference>
<keyword evidence="3" id="KW-1185">Reference proteome</keyword>
<name>A0A9X0CRW0_9CNID</name>
<dbReference type="PANTHER" id="PTHR24114:SF2">
    <property type="entry name" value="F-BOX DOMAIN-CONTAINING PROTEIN-RELATED"/>
    <property type="match status" value="1"/>
</dbReference>
<protein>
    <submittedName>
        <fullName evidence="2">Uncharacterized protein</fullName>
    </submittedName>
</protein>
<dbReference type="AlphaFoldDB" id="A0A9X0CRW0"/>